<reference evidence="2 3" key="1">
    <citation type="submission" date="2016-11" db="EMBL/GenBank/DDBJ databases">
        <authorList>
            <person name="Jaros S."/>
            <person name="Januszkiewicz K."/>
            <person name="Wedrychowicz H."/>
        </authorList>
    </citation>
    <scope>NUCLEOTIDE SEQUENCE [LARGE SCALE GENOMIC DNA]</scope>
    <source>
        <strain evidence="2 3">DSM 26991</strain>
    </source>
</reference>
<evidence type="ECO:0000313" key="2">
    <source>
        <dbReference type="EMBL" id="SHE94246.1"/>
    </source>
</evidence>
<dbReference type="RefSeq" id="WP_073399777.1">
    <property type="nucleotide sequence ID" value="NZ_FQTV01000004.1"/>
</dbReference>
<dbReference type="EMBL" id="FQTV01000004">
    <property type="protein sequence ID" value="SHE94246.1"/>
    <property type="molecule type" value="Genomic_DNA"/>
</dbReference>
<feature type="transmembrane region" description="Helical" evidence="1">
    <location>
        <begin position="450"/>
        <end position="471"/>
    </location>
</feature>
<accession>A0A1M4XLD6</accession>
<gene>
    <name evidence="2" type="ORF">SAMN05444405_10467</name>
</gene>
<dbReference type="InterPro" id="IPR043742">
    <property type="entry name" value="DUF5687"/>
</dbReference>
<protein>
    <recommendedName>
        <fullName evidence="4">ABC-2 type transport system permease protein</fullName>
    </recommendedName>
</protein>
<keyword evidence="1" id="KW-0472">Membrane</keyword>
<evidence type="ECO:0008006" key="4">
    <source>
        <dbReference type="Google" id="ProtNLM"/>
    </source>
</evidence>
<feature type="transmembrane region" description="Helical" evidence="1">
    <location>
        <begin position="424"/>
        <end position="444"/>
    </location>
</feature>
<feature type="transmembrane region" description="Helical" evidence="1">
    <location>
        <begin position="136"/>
        <end position="160"/>
    </location>
</feature>
<dbReference type="Pfam" id="PF18940">
    <property type="entry name" value="DUF5687"/>
    <property type="match status" value="1"/>
</dbReference>
<evidence type="ECO:0000256" key="1">
    <source>
        <dbReference type="SAM" id="Phobius"/>
    </source>
</evidence>
<feature type="transmembrane region" description="Helical" evidence="1">
    <location>
        <begin position="172"/>
        <end position="191"/>
    </location>
</feature>
<name>A0A1M4XLD6_9BACE</name>
<dbReference type="OrthoDB" id="1014144at2"/>
<feature type="transmembrane region" description="Helical" evidence="1">
    <location>
        <begin position="312"/>
        <end position="333"/>
    </location>
</feature>
<dbReference type="Proteomes" id="UP000184509">
    <property type="component" value="Unassembled WGS sequence"/>
</dbReference>
<keyword evidence="3" id="KW-1185">Reference proteome</keyword>
<proteinExistence type="predicted"/>
<feature type="transmembrane region" description="Helical" evidence="1">
    <location>
        <begin position="354"/>
        <end position="373"/>
    </location>
</feature>
<feature type="transmembrane region" description="Helical" evidence="1">
    <location>
        <begin position="64"/>
        <end position="83"/>
    </location>
</feature>
<feature type="transmembrane region" description="Helical" evidence="1">
    <location>
        <begin position="379"/>
        <end position="403"/>
    </location>
</feature>
<keyword evidence="1" id="KW-1133">Transmembrane helix</keyword>
<feature type="transmembrane region" description="Helical" evidence="1">
    <location>
        <begin position="28"/>
        <end position="52"/>
    </location>
</feature>
<evidence type="ECO:0000313" key="3">
    <source>
        <dbReference type="Proteomes" id="UP000184509"/>
    </source>
</evidence>
<sequence>MLLKELRKHTKLAAKRHPMFEKNKFGKFYIYFMMLFWAGYFIFFGIIFGFGFADMFPTMEPYHIMNKGLFIILAIDFLFRFAFQKTPTQEIKPYLLLPVKKNKLLNILLLKSATNSYNAFWLFMIVPFAFITVTKYFGITGVITYSLGFYLLMILNNYWYQMCRTLINEKTYFVIIPIVFYGLLLTLELTLGNPVSKFTMEVGELFIKGNLLSFLGVLIVAAGLGWINRTIMIRNLYAELAKTNDTKIKHVSEYKFLEQYGEVGEYFRLELKLLFRNKRSKSMFRMGCFLIIMLTGMLFTPSYEGPLGKSFVGIYNFAILGILMLTQIMSFEGNYLDGLMSRKESIYNLLRAKYYFYSFAVIVPFILMIPVIIMGKITLLMAISYCFFTTGFIYFIIFQLAVYNNKTTPLNESLIGRQSTGTGFQSLISLMSFGVPMLVINLLRIAFGEIISQLIFLAIGLALTFTSNYWIKNIYKRFMKRRYKNMEGFRDSK</sequence>
<dbReference type="STRING" id="1297750.SAMN05444405_10467"/>
<dbReference type="AlphaFoldDB" id="A0A1M4XLD6"/>
<organism evidence="2 3">
    <name type="scientific">Bacteroides luti</name>
    <dbReference type="NCBI Taxonomy" id="1297750"/>
    <lineage>
        <taxon>Bacteria</taxon>
        <taxon>Pseudomonadati</taxon>
        <taxon>Bacteroidota</taxon>
        <taxon>Bacteroidia</taxon>
        <taxon>Bacteroidales</taxon>
        <taxon>Bacteroidaceae</taxon>
        <taxon>Bacteroides</taxon>
    </lineage>
</organism>
<feature type="transmembrane region" description="Helical" evidence="1">
    <location>
        <begin position="104"/>
        <end position="130"/>
    </location>
</feature>
<keyword evidence="1" id="KW-0812">Transmembrane</keyword>
<feature type="transmembrane region" description="Helical" evidence="1">
    <location>
        <begin position="211"/>
        <end position="227"/>
    </location>
</feature>
<feature type="transmembrane region" description="Helical" evidence="1">
    <location>
        <begin position="282"/>
        <end position="300"/>
    </location>
</feature>